<keyword evidence="1" id="KW-0472">Membrane</keyword>
<reference evidence="2" key="1">
    <citation type="submission" date="2021-03" db="EMBL/GenBank/DDBJ databases">
        <title>Genomic Encyclopedia of Type Strains, Phase IV (KMG-IV): sequencing the most valuable type-strain genomes for metagenomic binning, comparative biology and taxonomic classification.</title>
        <authorList>
            <person name="Goeker M."/>
        </authorList>
    </citation>
    <scope>NUCLEOTIDE SEQUENCE</scope>
    <source>
        <strain evidence="2">DSM 101588</strain>
    </source>
</reference>
<proteinExistence type="predicted"/>
<keyword evidence="1" id="KW-1133">Transmembrane helix</keyword>
<dbReference type="EMBL" id="JAGGLT010000002">
    <property type="protein sequence ID" value="MBP2070858.1"/>
    <property type="molecule type" value="Genomic_DNA"/>
</dbReference>
<keyword evidence="3" id="KW-1185">Reference proteome</keyword>
<sequence>MFVAITILFGVLSVLVVIGGVLYMRFSDSRSSLRRIKQPKQKTQEFETDKSKKANLKDIWEVTDIRDGIIYMKGNRYAAILKIGSVDIRLLSDDEQTIIENILIRTALPLTLPIQFVVATERVEADNTINDIVTAMNNNDYPLKVKAFARETINYLNELMQNKNINVRSNYLVITYEGELEKAYSELNRLCQIMINEMKSIKIKSERLSSSAILDLLNSCINNKTVKPSEIVDNGGFELYVGGVSNVEEETREN</sequence>
<name>A0ABS4NB16_9THEO</name>
<dbReference type="RefSeq" id="WP_209452825.1">
    <property type="nucleotide sequence ID" value="NZ_JAGGLT010000002.1"/>
</dbReference>
<comment type="caution">
    <text evidence="2">The sequence shown here is derived from an EMBL/GenBank/DDBJ whole genome shotgun (WGS) entry which is preliminary data.</text>
</comment>
<evidence type="ECO:0000313" key="3">
    <source>
        <dbReference type="Proteomes" id="UP001166402"/>
    </source>
</evidence>
<organism evidence="2 3">
    <name type="scientific">Thermoanaerobacterium butyriciformans</name>
    <dbReference type="NCBI Taxonomy" id="1702242"/>
    <lineage>
        <taxon>Bacteria</taxon>
        <taxon>Bacillati</taxon>
        <taxon>Bacillota</taxon>
        <taxon>Clostridia</taxon>
        <taxon>Thermoanaerobacterales</taxon>
        <taxon>Thermoanaerobacteraceae</taxon>
        <taxon>Thermoanaerobacterium</taxon>
    </lineage>
</organism>
<protein>
    <submittedName>
        <fullName evidence="2">Uncharacterized protein</fullName>
    </submittedName>
</protein>
<keyword evidence="1" id="KW-0812">Transmembrane</keyword>
<dbReference type="Proteomes" id="UP001166402">
    <property type="component" value="Unassembled WGS sequence"/>
</dbReference>
<accession>A0ABS4NB16</accession>
<evidence type="ECO:0000313" key="2">
    <source>
        <dbReference type="EMBL" id="MBP2070858.1"/>
    </source>
</evidence>
<evidence type="ECO:0000256" key="1">
    <source>
        <dbReference type="SAM" id="Phobius"/>
    </source>
</evidence>
<feature type="transmembrane region" description="Helical" evidence="1">
    <location>
        <begin position="6"/>
        <end position="26"/>
    </location>
</feature>
<gene>
    <name evidence="2" type="ORF">J2Z80_000356</name>
</gene>